<proteinExistence type="predicted"/>
<reference evidence="2 3" key="1">
    <citation type="submission" date="2016-03" db="EMBL/GenBank/DDBJ databases">
        <title>Fine-scale spatial genetic structure of a fungal parasite of coffee scale insects.</title>
        <authorList>
            <person name="Jackson D."/>
            <person name="Zemenick K.A."/>
            <person name="Malloure B."/>
            <person name="Quandt C.A."/>
            <person name="James T.Y."/>
        </authorList>
    </citation>
    <scope>NUCLEOTIDE SEQUENCE [LARGE SCALE GENOMIC DNA]</scope>
    <source>
        <strain evidence="2 3">UM487</strain>
    </source>
</reference>
<accession>A0A179IG05</accession>
<dbReference type="OrthoDB" id="540004at2759"/>
<gene>
    <name evidence="2" type="ORF">LLEC1_07663</name>
</gene>
<comment type="caution">
    <text evidence="2">The sequence shown here is derived from an EMBL/GenBank/DDBJ whole genome shotgun (WGS) entry which is preliminary data.</text>
</comment>
<dbReference type="InterPro" id="IPR013216">
    <property type="entry name" value="Methyltransf_11"/>
</dbReference>
<dbReference type="Pfam" id="PF08241">
    <property type="entry name" value="Methyltransf_11"/>
    <property type="match status" value="1"/>
</dbReference>
<dbReference type="PANTHER" id="PTHR45036">
    <property type="entry name" value="METHYLTRANSFERASE LIKE 7B"/>
    <property type="match status" value="1"/>
</dbReference>
<name>A0A179IG05_CORDF</name>
<dbReference type="Proteomes" id="UP000243081">
    <property type="component" value="Unassembled WGS sequence"/>
</dbReference>
<evidence type="ECO:0000259" key="1">
    <source>
        <dbReference type="Pfam" id="PF08241"/>
    </source>
</evidence>
<dbReference type="CDD" id="cd02440">
    <property type="entry name" value="AdoMet_MTases"/>
    <property type="match status" value="1"/>
</dbReference>
<dbReference type="Gene3D" id="3.40.50.150">
    <property type="entry name" value="Vaccinia Virus protein VP39"/>
    <property type="match status" value="1"/>
</dbReference>
<dbReference type="InterPro" id="IPR029063">
    <property type="entry name" value="SAM-dependent_MTases_sf"/>
</dbReference>
<protein>
    <recommendedName>
        <fullName evidence="1">Methyltransferase type 11 domain-containing protein</fullName>
    </recommendedName>
</protein>
<dbReference type="GO" id="GO:0008757">
    <property type="term" value="F:S-adenosylmethionine-dependent methyltransferase activity"/>
    <property type="evidence" value="ECO:0007669"/>
    <property type="project" value="InterPro"/>
</dbReference>
<evidence type="ECO:0000313" key="2">
    <source>
        <dbReference type="EMBL" id="OAR01233.1"/>
    </source>
</evidence>
<organism evidence="2 3">
    <name type="scientific">Cordyceps confragosa</name>
    <name type="common">Lecanicillium lecanii</name>
    <dbReference type="NCBI Taxonomy" id="2714763"/>
    <lineage>
        <taxon>Eukaryota</taxon>
        <taxon>Fungi</taxon>
        <taxon>Dikarya</taxon>
        <taxon>Ascomycota</taxon>
        <taxon>Pezizomycotina</taxon>
        <taxon>Sordariomycetes</taxon>
        <taxon>Hypocreomycetidae</taxon>
        <taxon>Hypocreales</taxon>
        <taxon>Cordycipitaceae</taxon>
        <taxon>Akanthomyces</taxon>
    </lineage>
</organism>
<dbReference type="AlphaFoldDB" id="A0A179IG05"/>
<dbReference type="OMA" id="NQIHRYD"/>
<dbReference type="PANTHER" id="PTHR45036:SF1">
    <property type="entry name" value="METHYLTRANSFERASE LIKE 7A"/>
    <property type="match status" value="1"/>
</dbReference>
<keyword evidence="3" id="KW-1185">Reference proteome</keyword>
<evidence type="ECO:0000313" key="3">
    <source>
        <dbReference type="Proteomes" id="UP000243081"/>
    </source>
</evidence>
<feature type="domain" description="Methyltransferase type 11" evidence="1">
    <location>
        <begin position="54"/>
        <end position="158"/>
    </location>
</feature>
<dbReference type="InterPro" id="IPR052356">
    <property type="entry name" value="Thiol_S-MT"/>
</dbReference>
<sequence>MPLCLKQRWNAYTDLDPVTYAVWVMVIGIDHFFKRFESTTPIATLVAQCEGAVLELGPGMGNQIVHYDKDKVTRIIGVEYNPHFRSEIEAQVEKAGLGGTYELVTCGAEESDVLERNGIGASSMDTVLSIQVLCSVPDEKAMAREIYRILKPGGKFIFWEHHVSSDWITRLYQSKWASCGHVLSGRGFLLIASTDATNPIWRRLIGGCCRNKDMYAALAAAGEWENFESIEGDADPAKPWVTLPRMWGVLVKAKK</sequence>
<dbReference type="EMBL" id="LUKN01001292">
    <property type="protein sequence ID" value="OAR01233.1"/>
    <property type="molecule type" value="Genomic_DNA"/>
</dbReference>
<dbReference type="SUPFAM" id="SSF53335">
    <property type="entry name" value="S-adenosyl-L-methionine-dependent methyltransferases"/>
    <property type="match status" value="1"/>
</dbReference>